<dbReference type="EMBL" id="CP042914">
    <property type="protein sequence ID" value="QEG38407.1"/>
    <property type="molecule type" value="Genomic_DNA"/>
</dbReference>
<feature type="active site" description="Schiff-base intermediate with substrate" evidence="7">
    <location>
        <position position="39"/>
    </location>
</feature>
<keyword evidence="4" id="KW-0704">Schiff base</keyword>
<dbReference type="KEGG" id="rul:UC8_03640"/>
<evidence type="ECO:0000256" key="7">
    <source>
        <dbReference type="PIRSR" id="PIRSR015957-1"/>
    </source>
</evidence>
<name>A0A5B9QH20_9BACT</name>
<evidence type="ECO:0000313" key="9">
    <source>
        <dbReference type="Proteomes" id="UP000325286"/>
    </source>
</evidence>
<dbReference type="InterPro" id="IPR007565">
    <property type="entry name" value="4HFCP_synth"/>
</dbReference>
<reference evidence="8 9" key="1">
    <citation type="submission" date="2019-08" db="EMBL/GenBank/DDBJ databases">
        <title>Deep-cultivation of Planctomycetes and their phenomic and genomic characterization uncovers novel biology.</title>
        <authorList>
            <person name="Wiegand S."/>
            <person name="Jogler M."/>
            <person name="Boedeker C."/>
            <person name="Pinto D."/>
            <person name="Vollmers J."/>
            <person name="Rivas-Marin E."/>
            <person name="Kohn T."/>
            <person name="Peeters S.H."/>
            <person name="Heuer A."/>
            <person name="Rast P."/>
            <person name="Oberbeckmann S."/>
            <person name="Bunk B."/>
            <person name="Jeske O."/>
            <person name="Meyerdierks A."/>
            <person name="Storesund J.E."/>
            <person name="Kallscheuer N."/>
            <person name="Luecker S."/>
            <person name="Lage O.M."/>
            <person name="Pohl T."/>
            <person name="Merkel B.J."/>
            <person name="Hornburger P."/>
            <person name="Mueller R.-W."/>
            <person name="Bruemmer F."/>
            <person name="Labrenz M."/>
            <person name="Spormann A.M."/>
            <person name="Op den Camp H."/>
            <person name="Overmann J."/>
            <person name="Amann R."/>
            <person name="Jetten M.S.M."/>
            <person name="Mascher T."/>
            <person name="Medema M.H."/>
            <person name="Devos D.P."/>
            <person name="Kaster A.-K."/>
            <person name="Ovreas L."/>
            <person name="Rohde M."/>
            <person name="Galperin M.Y."/>
            <person name="Jogler C."/>
        </authorList>
    </citation>
    <scope>NUCLEOTIDE SEQUENCE [LARGE SCALE GENOMIC DNA]</scope>
    <source>
        <strain evidence="8 9">UC8</strain>
    </source>
</reference>
<sequence length="239" mass="25927">MPADAPTVSTTTPGLLVSVTNVDEAVIAAELGVDIVDIKNPQRGALGAADPEVWRAVAATVDPAVRLSAALGEAIEADHADQVPARFDFAKAGPAGCSTIADLTDHWQRIRSQLAASVPLVAVAYADYQQANCPLPEAILEAASANDIHWWLIDTFVKDGRSTLDHLTRDRLRDLNALAGRTNIRWVLAGSLRLENNPLERDCDPHYVGLRGDVCQHGRTGTLVASRVKRWQQYLRELK</sequence>
<comment type="catalytic activity">
    <reaction evidence="6">
        <text>2 D-glyceraldehyde 3-phosphate = 4-(hydroxymethyl)-2-furancarboxaldehyde phosphate + phosphate + 2 H2O</text>
        <dbReference type="Rhea" id="RHEA:43536"/>
        <dbReference type="ChEBI" id="CHEBI:15377"/>
        <dbReference type="ChEBI" id="CHEBI:43474"/>
        <dbReference type="ChEBI" id="CHEBI:59776"/>
        <dbReference type="ChEBI" id="CHEBI:83407"/>
        <dbReference type="EC" id="4.2.3.153"/>
    </reaction>
</comment>
<organism evidence="8 9">
    <name type="scientific">Roseimaritima ulvae</name>
    <dbReference type="NCBI Taxonomy" id="980254"/>
    <lineage>
        <taxon>Bacteria</taxon>
        <taxon>Pseudomonadati</taxon>
        <taxon>Planctomycetota</taxon>
        <taxon>Planctomycetia</taxon>
        <taxon>Pirellulales</taxon>
        <taxon>Pirellulaceae</taxon>
        <taxon>Roseimaritima</taxon>
    </lineage>
</organism>
<keyword evidence="9" id="KW-1185">Reference proteome</keyword>
<evidence type="ECO:0000256" key="5">
    <source>
        <dbReference type="ARBA" id="ARBA00032523"/>
    </source>
</evidence>
<dbReference type="AlphaFoldDB" id="A0A5B9QH20"/>
<dbReference type="Pfam" id="PF04476">
    <property type="entry name" value="4HFCP_synth"/>
    <property type="match status" value="1"/>
</dbReference>
<evidence type="ECO:0000256" key="1">
    <source>
        <dbReference type="ARBA" id="ARBA00003810"/>
    </source>
</evidence>
<dbReference type="OrthoDB" id="289419at2"/>
<dbReference type="RefSeq" id="WP_084426725.1">
    <property type="nucleotide sequence ID" value="NZ_CP042914.1"/>
</dbReference>
<dbReference type="GO" id="GO:0016829">
    <property type="term" value="F:lyase activity"/>
    <property type="evidence" value="ECO:0007669"/>
    <property type="project" value="UniProtKB-KW"/>
</dbReference>
<dbReference type="Proteomes" id="UP000325286">
    <property type="component" value="Chromosome"/>
</dbReference>
<feature type="active site" description="Proton acceptor" evidence="7">
    <location>
        <position position="91"/>
    </location>
</feature>
<evidence type="ECO:0000256" key="3">
    <source>
        <dbReference type="ARBA" id="ARBA00023239"/>
    </source>
</evidence>
<gene>
    <name evidence="8" type="ORF">UC8_03640</name>
</gene>
<accession>A0A5B9QH20</accession>
<evidence type="ECO:0000313" key="8">
    <source>
        <dbReference type="EMBL" id="QEG38407.1"/>
    </source>
</evidence>
<evidence type="ECO:0000256" key="4">
    <source>
        <dbReference type="ARBA" id="ARBA00023270"/>
    </source>
</evidence>
<dbReference type="EC" id="4.2.3.153" evidence="2"/>
<protein>
    <recommendedName>
        <fullName evidence="2">(5-formylfuran-3-yl)methyl phosphate synthase</fullName>
        <ecNumber evidence="2">4.2.3.153</ecNumber>
    </recommendedName>
    <alternativeName>
        <fullName evidence="5">4-(hydroxymethyl)-2-furancarboxaldehyde-phosphate synthase</fullName>
    </alternativeName>
</protein>
<proteinExistence type="predicted"/>
<keyword evidence="3" id="KW-0456">Lyase</keyword>
<evidence type="ECO:0000256" key="2">
    <source>
        <dbReference type="ARBA" id="ARBA00012553"/>
    </source>
</evidence>
<comment type="function">
    <text evidence="1">Catalyzes the formation of 4-(hydroxymethyl)-2-furancarboxaldehyde phosphate (4-HFC-P) from two molecules of glyceraldehyde-3-P (GA-3-P).</text>
</comment>
<evidence type="ECO:0000256" key="6">
    <source>
        <dbReference type="ARBA" id="ARBA00047628"/>
    </source>
</evidence>
<dbReference type="PIRSF" id="PIRSF015957">
    <property type="entry name" value="UCP015957"/>
    <property type="match status" value="1"/>
</dbReference>